<dbReference type="EMBL" id="CM039171">
    <property type="protein sequence ID" value="KAH9794236.1"/>
    <property type="molecule type" value="Genomic_DNA"/>
</dbReference>
<protein>
    <submittedName>
        <fullName evidence="1">Protein kinase domain-containing protein</fullName>
    </submittedName>
</protein>
<proteinExistence type="predicted"/>
<organism evidence="1 2">
    <name type="scientific">Citrus sinensis</name>
    <name type="common">Sweet orange</name>
    <name type="synonym">Citrus aurantium var. sinensis</name>
    <dbReference type="NCBI Taxonomy" id="2711"/>
    <lineage>
        <taxon>Eukaryota</taxon>
        <taxon>Viridiplantae</taxon>
        <taxon>Streptophyta</taxon>
        <taxon>Embryophyta</taxon>
        <taxon>Tracheophyta</taxon>
        <taxon>Spermatophyta</taxon>
        <taxon>Magnoliopsida</taxon>
        <taxon>eudicotyledons</taxon>
        <taxon>Gunneridae</taxon>
        <taxon>Pentapetalae</taxon>
        <taxon>rosids</taxon>
        <taxon>malvids</taxon>
        <taxon>Sapindales</taxon>
        <taxon>Rutaceae</taxon>
        <taxon>Aurantioideae</taxon>
        <taxon>Citrus</taxon>
    </lineage>
</organism>
<keyword evidence="1" id="KW-0418">Kinase</keyword>
<evidence type="ECO:0000313" key="1">
    <source>
        <dbReference type="EMBL" id="KAH9794236.1"/>
    </source>
</evidence>
<keyword evidence="1" id="KW-0808">Transferase</keyword>
<accession>A0ACB8N809</accession>
<reference evidence="2" key="1">
    <citation type="journal article" date="2023" name="Hortic. Res.">
        <title>A chromosome-level phased genome enabling allele-level studies in sweet orange: a case study on citrus Huanglongbing tolerance.</title>
        <authorList>
            <person name="Wu B."/>
            <person name="Yu Q."/>
            <person name="Deng Z."/>
            <person name="Duan Y."/>
            <person name="Luo F."/>
            <person name="Gmitter F. Jr."/>
        </authorList>
    </citation>
    <scope>NUCLEOTIDE SEQUENCE [LARGE SCALE GENOMIC DNA]</scope>
    <source>
        <strain evidence="2">cv. Valencia</strain>
    </source>
</reference>
<keyword evidence="2" id="KW-1185">Reference proteome</keyword>
<evidence type="ECO:0000313" key="2">
    <source>
        <dbReference type="Proteomes" id="UP000829398"/>
    </source>
</evidence>
<name>A0ACB8N809_CITSI</name>
<sequence length="361" mass="40717">MIKLLKNGRGSNCHKIIEISQTQSMGKLKNLNYKKIKKIGAGGYGEVYKCRNTVTGQKVAIKMMTIQTEQEGVPSYIIREVSLLKELEHENIVRLLDVQSSRKDVFLVFEYLDLDLHSFITRHKNTLNLLVIKAILKQILLGLAYCHSLKILHRDLKPNNLLIDLKSNTVKLADFGLARAIGVPQKEYSRDCVYSPYKAPELLLGYTGYSTPIDVWAVGCIFAEMITGKPLFPSKKHDHLSLIFSLLGTPTDESWAESTYINEILPLYPHFKPANLAEKFPNLEPAGVDLLSQMLCLNPKQRITAMDALKHEYLIGVENVPLVLPSSSCISCQCCERNATLSDIIEQNRHALIKNLLKRDV</sequence>
<comment type="caution">
    <text evidence="1">The sequence shown here is derived from an EMBL/GenBank/DDBJ whole genome shotgun (WGS) entry which is preliminary data.</text>
</comment>
<dbReference type="Proteomes" id="UP000829398">
    <property type="component" value="Chromosome 2"/>
</dbReference>
<gene>
    <name evidence="1" type="ORF">KPL71_004830</name>
</gene>